<comment type="caution">
    <text evidence="1">The sequence shown here is derived from an EMBL/GenBank/DDBJ whole genome shotgun (WGS) entry which is preliminary data.</text>
</comment>
<evidence type="ECO:0000313" key="2">
    <source>
        <dbReference type="Proteomes" id="UP000018692"/>
    </source>
</evidence>
<reference evidence="1 2" key="1">
    <citation type="submission" date="2013-07" db="EMBL/GenBank/DDBJ databases">
        <title>Isolation of Lactococcus garvieae strain TRF1 from the fecal material of a timber rattlesnake.</title>
        <authorList>
            <person name="McLaughlin R.W."/>
            <person name="Cochran P.A."/>
            <person name="Dowd S.E."/>
        </authorList>
    </citation>
    <scope>NUCLEOTIDE SEQUENCE [LARGE SCALE GENOMIC DNA]</scope>
    <source>
        <strain evidence="1 2">TRF1</strain>
    </source>
</reference>
<dbReference type="AlphaFoldDB" id="V8AR81"/>
<name>V8AR81_9LACT</name>
<protein>
    <submittedName>
        <fullName evidence="1">Uncharacterized protein</fullName>
    </submittedName>
</protein>
<dbReference type="Proteomes" id="UP000018692">
    <property type="component" value="Unassembled WGS sequence"/>
</dbReference>
<gene>
    <name evidence="1" type="ORF">N568_0103995</name>
</gene>
<proteinExistence type="predicted"/>
<dbReference type="EMBL" id="AVFE01000010">
    <property type="protein sequence ID" value="ETD05130.1"/>
    <property type="molecule type" value="Genomic_DNA"/>
</dbReference>
<organism evidence="1 2">
    <name type="scientific">Lactococcus garvieae TRF1</name>
    <dbReference type="NCBI Taxonomy" id="1380772"/>
    <lineage>
        <taxon>Bacteria</taxon>
        <taxon>Bacillati</taxon>
        <taxon>Bacillota</taxon>
        <taxon>Bacilli</taxon>
        <taxon>Lactobacillales</taxon>
        <taxon>Streptococcaceae</taxon>
        <taxon>Lactococcus</taxon>
    </lineage>
</organism>
<sequence length="29" mass="3264">MAAPSKKFYDIMPKVKKKDLLESPNISAL</sequence>
<evidence type="ECO:0000313" key="1">
    <source>
        <dbReference type="EMBL" id="ETD05130.1"/>
    </source>
</evidence>
<accession>V8AR81</accession>